<feature type="region of interest" description="Disordered" evidence="1">
    <location>
        <begin position="423"/>
        <end position="480"/>
    </location>
</feature>
<evidence type="ECO:0000256" key="1">
    <source>
        <dbReference type="SAM" id="MobiDB-lite"/>
    </source>
</evidence>
<protein>
    <submittedName>
        <fullName evidence="3">Uncharacterized protein</fullName>
    </submittedName>
</protein>
<dbReference type="Proteomes" id="UP000785679">
    <property type="component" value="Unassembled WGS sequence"/>
</dbReference>
<organism evidence="3 4">
    <name type="scientific">Halteria grandinella</name>
    <dbReference type="NCBI Taxonomy" id="5974"/>
    <lineage>
        <taxon>Eukaryota</taxon>
        <taxon>Sar</taxon>
        <taxon>Alveolata</taxon>
        <taxon>Ciliophora</taxon>
        <taxon>Intramacronucleata</taxon>
        <taxon>Spirotrichea</taxon>
        <taxon>Stichotrichia</taxon>
        <taxon>Sporadotrichida</taxon>
        <taxon>Halteriidae</taxon>
        <taxon>Halteria</taxon>
    </lineage>
</organism>
<sequence>MIEDIKYHVIQFNSTELKLNKYKLYQKPYSLWKYVCQKDYTTLDITVQGSLASEVSNRYVSLFVTTLILYCLIMIHQIFLLWCQRQPECARVFLLALMFFEICGYIALIAIYTIIIQRIDNIDLTLFRYVVKNQCSNGILQEAIDQYKDHFALDRAVVCTGLSFTVFSFAILLASLYKFFPVYKTFSRFLTYLKQKKQRYERRNTFRSNMSSQARSRPQSRNSASTSQGGRGSSQGGRVLSSQGDMSSVREIPPLSGTFREIQREILDGTPPESQRELSAIPSRRDEEELESSPEVLRQTRQARFANPIYRQSTENIRITYPSQSLSISIRDNSNNRHDFSVVHVLDQDVQRDVFSVDEPTLILPPIVVHNRRLVEDLVEIPQNQSAENINYATEEGLMEMIERPAEYQQDQERFEIQLTSPDYQNDDILDDEEQGQNSQTNEQEDEHNDRDEQFDRAESEILEQDAVDGGEFGGSDMQN</sequence>
<feature type="region of interest" description="Disordered" evidence="1">
    <location>
        <begin position="203"/>
        <end position="295"/>
    </location>
</feature>
<keyword evidence="2" id="KW-1133">Transmembrane helix</keyword>
<evidence type="ECO:0000256" key="2">
    <source>
        <dbReference type="SAM" id="Phobius"/>
    </source>
</evidence>
<keyword evidence="2" id="KW-0812">Transmembrane</keyword>
<dbReference type="AlphaFoldDB" id="A0A8J8NYI6"/>
<evidence type="ECO:0000313" key="3">
    <source>
        <dbReference type="EMBL" id="TNV82994.1"/>
    </source>
</evidence>
<keyword evidence="4" id="KW-1185">Reference proteome</keyword>
<comment type="caution">
    <text evidence="3">The sequence shown here is derived from an EMBL/GenBank/DDBJ whole genome shotgun (WGS) entry which is preliminary data.</text>
</comment>
<evidence type="ECO:0000313" key="4">
    <source>
        <dbReference type="Proteomes" id="UP000785679"/>
    </source>
</evidence>
<dbReference type="EMBL" id="RRYP01004286">
    <property type="protein sequence ID" value="TNV82994.1"/>
    <property type="molecule type" value="Genomic_DNA"/>
</dbReference>
<feature type="transmembrane region" description="Helical" evidence="2">
    <location>
        <begin position="92"/>
        <end position="115"/>
    </location>
</feature>
<feature type="compositionally biased region" description="Polar residues" evidence="1">
    <location>
        <begin position="206"/>
        <end position="224"/>
    </location>
</feature>
<proteinExistence type="predicted"/>
<gene>
    <name evidence="3" type="ORF">FGO68_gene1936</name>
</gene>
<feature type="compositionally biased region" description="Acidic residues" evidence="1">
    <location>
        <begin position="425"/>
        <end position="435"/>
    </location>
</feature>
<reference evidence="3" key="1">
    <citation type="submission" date="2019-06" db="EMBL/GenBank/DDBJ databases">
        <authorList>
            <person name="Zheng W."/>
        </authorList>
    </citation>
    <scope>NUCLEOTIDE SEQUENCE</scope>
    <source>
        <strain evidence="3">QDHG01</strain>
    </source>
</reference>
<feature type="compositionally biased region" description="Basic and acidic residues" evidence="1">
    <location>
        <begin position="448"/>
        <end position="460"/>
    </location>
</feature>
<name>A0A8J8NYI6_HALGN</name>
<accession>A0A8J8NYI6</accession>
<feature type="transmembrane region" description="Helical" evidence="2">
    <location>
        <begin position="59"/>
        <end position="80"/>
    </location>
</feature>
<feature type="transmembrane region" description="Helical" evidence="2">
    <location>
        <begin position="155"/>
        <end position="180"/>
    </location>
</feature>
<keyword evidence="2" id="KW-0472">Membrane</keyword>